<protein>
    <submittedName>
        <fullName evidence="7">SulP family inorganic anion transporter</fullName>
    </submittedName>
</protein>
<dbReference type="PANTHER" id="PTHR11814">
    <property type="entry name" value="SULFATE TRANSPORTER"/>
    <property type="match status" value="1"/>
</dbReference>
<accession>A0A7G9R1Z1</accession>
<evidence type="ECO:0000313" key="8">
    <source>
        <dbReference type="Proteomes" id="UP000515976"/>
    </source>
</evidence>
<feature type="transmembrane region" description="Helical" evidence="5">
    <location>
        <begin position="405"/>
        <end position="436"/>
    </location>
</feature>
<evidence type="ECO:0000259" key="6">
    <source>
        <dbReference type="PROSITE" id="PS50801"/>
    </source>
</evidence>
<dbReference type="RefSeq" id="WP_166101863.1">
    <property type="nucleotide sequence ID" value="NZ_BMMY01000004.1"/>
</dbReference>
<dbReference type="GO" id="GO:0055085">
    <property type="term" value="P:transmembrane transport"/>
    <property type="evidence" value="ECO:0007669"/>
    <property type="project" value="InterPro"/>
</dbReference>
<keyword evidence="3 5" id="KW-1133">Transmembrane helix</keyword>
<feature type="transmembrane region" description="Helical" evidence="5">
    <location>
        <begin position="124"/>
        <end position="146"/>
    </location>
</feature>
<dbReference type="AlphaFoldDB" id="A0A7G9R1Z1"/>
<evidence type="ECO:0000256" key="3">
    <source>
        <dbReference type="ARBA" id="ARBA00022989"/>
    </source>
</evidence>
<feature type="transmembrane region" description="Helical" evidence="5">
    <location>
        <begin position="226"/>
        <end position="245"/>
    </location>
</feature>
<feature type="transmembrane region" description="Helical" evidence="5">
    <location>
        <begin position="49"/>
        <end position="69"/>
    </location>
</feature>
<feature type="transmembrane region" description="Helical" evidence="5">
    <location>
        <begin position="76"/>
        <end position="104"/>
    </location>
</feature>
<evidence type="ECO:0000256" key="1">
    <source>
        <dbReference type="ARBA" id="ARBA00004141"/>
    </source>
</evidence>
<comment type="subcellular location">
    <subcellularLocation>
        <location evidence="1">Membrane</location>
        <topology evidence="1">Multi-pass membrane protein</topology>
    </subcellularLocation>
</comment>
<dbReference type="Pfam" id="PF00916">
    <property type="entry name" value="Sulfate_transp"/>
    <property type="match status" value="1"/>
</dbReference>
<dbReference type="EMBL" id="CP060712">
    <property type="protein sequence ID" value="QNN49616.1"/>
    <property type="molecule type" value="Genomic_DNA"/>
</dbReference>
<feature type="transmembrane region" description="Helical" evidence="5">
    <location>
        <begin position="200"/>
        <end position="219"/>
    </location>
</feature>
<reference evidence="7 8" key="1">
    <citation type="submission" date="2020-08" db="EMBL/GenBank/DDBJ databases">
        <title>Genome sequence of Phycicoccus endophyticus JCM 31784T.</title>
        <authorList>
            <person name="Hyun D.-W."/>
            <person name="Bae J.-W."/>
        </authorList>
    </citation>
    <scope>NUCLEOTIDE SEQUENCE [LARGE SCALE GENOMIC DNA]</scope>
    <source>
        <strain evidence="7 8">JCM 31784</strain>
    </source>
</reference>
<sequence length="570" mass="58492">MRERATRPDGAPAPGEDLVARPSRSLRGVLPVLAWLPRYAPGRDLPRDVVAGIALAALLVPESIGYAGIAGVPPEVGLYAAIAAIAAYAVFGGTSVLVVGPASAVAALSASLVAEIAGTGVDPVAVTTGLALASGVLLVLAGALRLGWIVNFVSRPVLHAFVAGLSIAIVVGQLDTLLGLELERETALGRAVEVVTHVPAWQPPVVAVGVGSLLLILVLERRVHRVPAALVVVVAGILAVAVLHLDRHGVPVLGDIPQGLPTPGIPDLGAGAWLELAAGATALLLVGFSEGFAAASAVADRTGEDVDGDQELLGSGAANVAAGLFGGLAVSGSLSKSAASQAAGARTQVANLVAGLVVLASLLVLGPVVALLPEPVVSAVVIAAVLPAADPRRVLRLWIVNRLDFVAGVTTFVLVLVWETLPAMAVGVLLSLVFLVRRASFPSVVELTEGPDGFHAGSPLDATASRPDVGVLRFGAPLVYANQDRLLRAVRGLVEGRPGITRVVLDMEMVADLDTDGADALRTADTWLAEHGVALHLARTHEATRRQLARSGVDREFEHRLHQHIRDAVD</sequence>
<feature type="domain" description="STAS" evidence="6">
    <location>
        <begin position="467"/>
        <end position="570"/>
    </location>
</feature>
<evidence type="ECO:0000256" key="4">
    <source>
        <dbReference type="ARBA" id="ARBA00023136"/>
    </source>
</evidence>
<dbReference type="CDD" id="cd07042">
    <property type="entry name" value="STAS_SulP_like_sulfate_transporter"/>
    <property type="match status" value="1"/>
</dbReference>
<dbReference type="InterPro" id="IPR011547">
    <property type="entry name" value="SLC26A/SulP_dom"/>
</dbReference>
<keyword evidence="8" id="KW-1185">Reference proteome</keyword>
<dbReference type="Gene3D" id="3.30.750.24">
    <property type="entry name" value="STAS domain"/>
    <property type="match status" value="1"/>
</dbReference>
<feature type="transmembrane region" description="Helical" evidence="5">
    <location>
        <begin position="158"/>
        <end position="180"/>
    </location>
</feature>
<organism evidence="7 8">
    <name type="scientific">Phycicoccus endophyticus</name>
    <dbReference type="NCBI Taxonomy" id="1690220"/>
    <lineage>
        <taxon>Bacteria</taxon>
        <taxon>Bacillati</taxon>
        <taxon>Actinomycetota</taxon>
        <taxon>Actinomycetes</taxon>
        <taxon>Micrococcales</taxon>
        <taxon>Intrasporangiaceae</taxon>
        <taxon>Phycicoccus</taxon>
    </lineage>
</organism>
<dbReference type="Pfam" id="PF01740">
    <property type="entry name" value="STAS"/>
    <property type="match status" value="1"/>
</dbReference>
<dbReference type="InterPro" id="IPR002645">
    <property type="entry name" value="STAS_dom"/>
</dbReference>
<evidence type="ECO:0000256" key="5">
    <source>
        <dbReference type="SAM" id="Phobius"/>
    </source>
</evidence>
<dbReference type="KEGG" id="pei:H9L10_00310"/>
<name>A0A7G9R1Z1_9MICO</name>
<keyword evidence="4 5" id="KW-0472">Membrane</keyword>
<gene>
    <name evidence="7" type="ORF">H9L10_00310</name>
</gene>
<feature type="transmembrane region" description="Helical" evidence="5">
    <location>
        <begin position="352"/>
        <end position="385"/>
    </location>
</feature>
<dbReference type="InterPro" id="IPR036513">
    <property type="entry name" value="STAS_dom_sf"/>
</dbReference>
<keyword evidence="2 5" id="KW-0812">Transmembrane</keyword>
<evidence type="ECO:0000256" key="2">
    <source>
        <dbReference type="ARBA" id="ARBA00022692"/>
    </source>
</evidence>
<dbReference type="InterPro" id="IPR001902">
    <property type="entry name" value="SLC26A/SulP_fam"/>
</dbReference>
<dbReference type="PROSITE" id="PS50801">
    <property type="entry name" value="STAS"/>
    <property type="match status" value="1"/>
</dbReference>
<proteinExistence type="predicted"/>
<dbReference type="GO" id="GO:0016020">
    <property type="term" value="C:membrane"/>
    <property type="evidence" value="ECO:0007669"/>
    <property type="project" value="UniProtKB-SubCell"/>
</dbReference>
<evidence type="ECO:0000313" key="7">
    <source>
        <dbReference type="EMBL" id="QNN49616.1"/>
    </source>
</evidence>
<dbReference type="Proteomes" id="UP000515976">
    <property type="component" value="Chromosome"/>
</dbReference>
<dbReference type="SUPFAM" id="SSF52091">
    <property type="entry name" value="SpoIIaa-like"/>
    <property type="match status" value="1"/>
</dbReference>